<evidence type="ECO:0000313" key="5">
    <source>
        <dbReference type="Proteomes" id="UP000694395"/>
    </source>
</evidence>
<dbReference type="Pfam" id="PF07989">
    <property type="entry name" value="Cnn_1N"/>
    <property type="match status" value="1"/>
</dbReference>
<dbReference type="Ensembl" id="ENSOMYT00000092270.2">
    <property type="protein sequence ID" value="ENSOMYP00000084706.1"/>
    <property type="gene ID" value="ENSOMYG00000039113.2"/>
</dbReference>
<reference evidence="4" key="2">
    <citation type="submission" date="2025-08" db="UniProtKB">
        <authorList>
            <consortium name="Ensembl"/>
        </authorList>
    </citation>
    <scope>IDENTIFICATION</scope>
</reference>
<organism evidence="4 5">
    <name type="scientific">Oncorhynchus mykiss</name>
    <name type="common">Rainbow trout</name>
    <name type="synonym">Salmo gairdneri</name>
    <dbReference type="NCBI Taxonomy" id="8022"/>
    <lineage>
        <taxon>Eukaryota</taxon>
        <taxon>Metazoa</taxon>
        <taxon>Chordata</taxon>
        <taxon>Craniata</taxon>
        <taxon>Vertebrata</taxon>
        <taxon>Euteleostomi</taxon>
        <taxon>Actinopterygii</taxon>
        <taxon>Neopterygii</taxon>
        <taxon>Teleostei</taxon>
        <taxon>Protacanthopterygii</taxon>
        <taxon>Salmoniformes</taxon>
        <taxon>Salmonidae</taxon>
        <taxon>Salmoninae</taxon>
        <taxon>Oncorhynchus</taxon>
    </lineage>
</organism>
<evidence type="ECO:0000259" key="3">
    <source>
        <dbReference type="Pfam" id="PF07989"/>
    </source>
</evidence>
<dbReference type="AlphaFoldDB" id="A0A8C7W9W0"/>
<protein>
    <recommendedName>
        <fullName evidence="3">Centrosomin N-terminal motif 1 domain-containing protein</fullName>
    </recommendedName>
</protein>
<comment type="subcellular location">
    <subcellularLocation>
        <location evidence="1">Cytoplasm</location>
    </subcellularLocation>
</comment>
<name>A0A8C7W9W0_ONCMY</name>
<evidence type="ECO:0000313" key="4">
    <source>
        <dbReference type="Ensembl" id="ENSOMYP00000084706.1"/>
    </source>
</evidence>
<dbReference type="GO" id="GO:0005815">
    <property type="term" value="C:microtubule organizing center"/>
    <property type="evidence" value="ECO:0007669"/>
    <property type="project" value="InterPro"/>
</dbReference>
<evidence type="ECO:0000256" key="2">
    <source>
        <dbReference type="ARBA" id="ARBA00022490"/>
    </source>
</evidence>
<proteinExistence type="predicted"/>
<feature type="domain" description="Centrosomin N-terminal motif 1" evidence="3">
    <location>
        <begin position="49"/>
        <end position="86"/>
    </location>
</feature>
<keyword evidence="5" id="KW-1185">Reference proteome</keyword>
<sequence>FCATWVTESFAAEPLFLLDLTGAALAVVSTYFCIYSVANATGPPHTCSQIISDLKKDNFNLRLRIFFYEELLQQRYDDSVEVIYKTVSRS</sequence>
<accession>A0A8C7W9W0</accession>
<reference evidence="4" key="1">
    <citation type="submission" date="2020-07" db="EMBL/GenBank/DDBJ databases">
        <title>A long reads based de novo assembly of the rainbow trout Arlee double haploid line genome.</title>
        <authorList>
            <person name="Gao G."/>
            <person name="Palti Y."/>
        </authorList>
    </citation>
    <scope>NUCLEOTIDE SEQUENCE [LARGE SCALE GENOMIC DNA]</scope>
</reference>
<dbReference type="InterPro" id="IPR012943">
    <property type="entry name" value="Cnn_1N"/>
</dbReference>
<dbReference type="Proteomes" id="UP000694395">
    <property type="component" value="Chromosome Y"/>
</dbReference>
<evidence type="ECO:0000256" key="1">
    <source>
        <dbReference type="ARBA" id="ARBA00004496"/>
    </source>
</evidence>
<dbReference type="GeneTree" id="ENSGT01060000252739"/>
<reference evidence="4" key="3">
    <citation type="submission" date="2025-09" db="UniProtKB">
        <authorList>
            <consortium name="Ensembl"/>
        </authorList>
    </citation>
    <scope>IDENTIFICATION</scope>
</reference>
<dbReference type="GO" id="GO:0005737">
    <property type="term" value="C:cytoplasm"/>
    <property type="evidence" value="ECO:0007669"/>
    <property type="project" value="UniProtKB-SubCell"/>
</dbReference>
<keyword evidence="2" id="KW-0963">Cytoplasm</keyword>